<dbReference type="Proteomes" id="UP000290649">
    <property type="component" value="Unassembled WGS sequence"/>
</dbReference>
<comment type="caution">
    <text evidence="1">The sequence shown here is derived from an EMBL/GenBank/DDBJ whole genome shotgun (WGS) entry which is preliminary data.</text>
</comment>
<evidence type="ECO:0000313" key="2">
    <source>
        <dbReference type="Proteomes" id="UP000290649"/>
    </source>
</evidence>
<reference evidence="1 2" key="1">
    <citation type="journal article" date="2019" name="Int. J. Syst. Evol. Microbiol.">
        <title>Anaerobacillus alkaliphilus sp. nov., a novel alkaliphilic and moderately halophilic bacterium.</title>
        <authorList>
            <person name="Borsodi A.K."/>
            <person name="Aszalos J.M."/>
            <person name="Bihari P."/>
            <person name="Nagy I."/>
            <person name="Schumann P."/>
            <person name="Sproer C."/>
            <person name="Kovacs A.L."/>
            <person name="Boka K."/>
            <person name="Dobosy P."/>
            <person name="Ovari M."/>
            <person name="Szili-Kovacs T."/>
            <person name="Toth E."/>
        </authorList>
    </citation>
    <scope>NUCLEOTIDE SEQUENCE [LARGE SCALE GENOMIC DNA]</scope>
    <source>
        <strain evidence="1 2">B16-10</strain>
    </source>
</reference>
<organism evidence="1 2">
    <name type="scientific">Anaerobacillus alkaliphilus</name>
    <dbReference type="NCBI Taxonomy" id="1548597"/>
    <lineage>
        <taxon>Bacteria</taxon>
        <taxon>Bacillati</taxon>
        <taxon>Bacillota</taxon>
        <taxon>Bacilli</taxon>
        <taxon>Bacillales</taxon>
        <taxon>Bacillaceae</taxon>
        <taxon>Anaerobacillus</taxon>
    </lineage>
</organism>
<protein>
    <recommendedName>
        <fullName evidence="3">LysM domain-containing protein</fullName>
    </recommendedName>
</protein>
<proteinExistence type="predicted"/>
<dbReference type="AlphaFoldDB" id="A0A4Q0VRM9"/>
<accession>A0A4Q0VRM9</accession>
<evidence type="ECO:0008006" key="3">
    <source>
        <dbReference type="Google" id="ProtNLM"/>
    </source>
</evidence>
<dbReference type="RefSeq" id="WP_129078945.1">
    <property type="nucleotide sequence ID" value="NZ_QOUX01000045.1"/>
</dbReference>
<gene>
    <name evidence="1" type="ORF">DS745_14495</name>
</gene>
<name>A0A4Q0VRM9_9BACI</name>
<dbReference type="EMBL" id="QOUX01000045">
    <property type="protein sequence ID" value="RXI99435.1"/>
    <property type="molecule type" value="Genomic_DNA"/>
</dbReference>
<keyword evidence="2" id="KW-1185">Reference proteome</keyword>
<evidence type="ECO:0000313" key="1">
    <source>
        <dbReference type="EMBL" id="RXI99435.1"/>
    </source>
</evidence>
<dbReference type="OrthoDB" id="2691912at2"/>
<sequence length="110" mass="12261">MKKLLIPVLLLISIYSIYFDLKIGTLPTSTFAAETSPMIEVPEQTTFQIPAELIVVEPGYTVLSIVEELHGEPVNATIQQIVLDFETLNPGTNASKIQTGKAYYFPVYRK</sequence>